<protein>
    <recommendedName>
        <fullName evidence="5">Glycosyltransferase</fullName>
        <ecNumber evidence="5">2.4.1.-</ecNumber>
    </recommendedName>
</protein>
<dbReference type="GO" id="GO:0035251">
    <property type="term" value="F:UDP-glucosyltransferase activity"/>
    <property type="evidence" value="ECO:0007669"/>
    <property type="project" value="InterPro"/>
</dbReference>
<dbReference type="PROSITE" id="PS00375">
    <property type="entry name" value="UDPGT"/>
    <property type="match status" value="1"/>
</dbReference>
<evidence type="ECO:0000313" key="6">
    <source>
        <dbReference type="EMBL" id="AHX74090.1"/>
    </source>
</evidence>
<dbReference type="SUPFAM" id="SSF53756">
    <property type="entry name" value="UDP-Glycosyltransferase/glycogen phosphorylase"/>
    <property type="match status" value="1"/>
</dbReference>
<keyword evidence="2 4" id="KW-0328">Glycosyltransferase</keyword>
<dbReference type="CDD" id="cd03784">
    <property type="entry name" value="GT1_Gtf-like"/>
    <property type="match status" value="1"/>
</dbReference>
<dbReference type="FunFam" id="3.40.50.2000:FF:000080">
    <property type="entry name" value="Glycosyltransferase"/>
    <property type="match status" value="1"/>
</dbReference>
<dbReference type="EC" id="2.4.1.-" evidence="5"/>
<comment type="similarity">
    <text evidence="1 4">Belongs to the UDP-glycosyltransferase family.</text>
</comment>
<reference evidence="6" key="1">
    <citation type="submission" date="2014-02" db="EMBL/GenBank/DDBJ databases">
        <authorList>
            <person name="Zhao D."/>
            <person name="Li Y."/>
            <person name="Dong X."/>
            <person name="Li Y."/>
            <person name="Lv L."/>
            <person name="Zhao D."/>
        </authorList>
    </citation>
    <scope>NUCLEOTIDE SEQUENCE</scope>
    <source>
        <tissue evidence="6">Young branch</tissue>
    </source>
</reference>
<dbReference type="EMBL" id="KJ413006">
    <property type="protein sequence ID" value="AHX74090.1"/>
    <property type="molecule type" value="mRNA"/>
</dbReference>
<dbReference type="SMR" id="A0A023SFS7"/>
<dbReference type="InterPro" id="IPR035595">
    <property type="entry name" value="UDP_glycos_trans_CS"/>
</dbReference>
<sequence>MEETTMTNTNRVELVFIPSPGMGHLVSAVEMAKLLVDRDQRLSITLLIMKAPFKTKANYSPAQSLSTAAASRIRFVDLPGDELESDAKFSPHTFLSGFISGQKTLVRDAVAQISSSPEAPRLAGFFIDMFCTSMIDVADEFRVPTYVFFTSGAAFLGLVFHLQTMRDDHNHDVTELKDSDADLLVPCFVKSVPTKVLPSVVLDKEGGSEMFHDLVRRIRETKGILINTFSELESHAIHSINTPPVYPVGPILNVAGDNDNESTSAAAILKWLDDQPPSSVVFLCFGSMGCFGVDQVNEIAHALERSGHRFLWSLRRPPPEGKLEFPGDYTNLEEVLPERFLERTAEIGRVIGWAPQAAVLAHRAVGGFVSHCGWNSTLESVWYGVPMAAWPQYAEQQLNAFLMVEELEMAVEIKMDYRNGFYSKSGVALRSEEIEKGIRRLMECGENGMRKKVEEMREKSRVAVREGGSSYLSIGRLIEDVMKIVEQ</sequence>
<keyword evidence="3 4" id="KW-0808">Transferase</keyword>
<dbReference type="PANTHER" id="PTHR48048">
    <property type="entry name" value="GLYCOSYLTRANSFERASE"/>
    <property type="match status" value="1"/>
</dbReference>
<name>A0A023SFS7_EUCUL</name>
<evidence type="ECO:0000256" key="4">
    <source>
        <dbReference type="RuleBase" id="RU003718"/>
    </source>
</evidence>
<organism evidence="6">
    <name type="scientific">Eucommia ulmoides</name>
    <name type="common">Hardy rubber tree</name>
    <dbReference type="NCBI Taxonomy" id="4392"/>
    <lineage>
        <taxon>Eukaryota</taxon>
        <taxon>Viridiplantae</taxon>
        <taxon>Streptophyta</taxon>
        <taxon>Embryophyta</taxon>
        <taxon>Tracheophyta</taxon>
        <taxon>Spermatophyta</taxon>
        <taxon>Magnoliopsida</taxon>
        <taxon>eudicotyledons</taxon>
        <taxon>Gunneridae</taxon>
        <taxon>Pentapetalae</taxon>
        <taxon>asterids</taxon>
        <taxon>lamiids</taxon>
        <taxon>Garryales</taxon>
        <taxon>Eucommiaceae</taxon>
        <taxon>Eucommia</taxon>
    </lineage>
</organism>
<dbReference type="PANTHER" id="PTHR48048:SF72">
    <property type="entry name" value="GLYCOSYLTRANSFERASE"/>
    <property type="match status" value="1"/>
</dbReference>
<evidence type="ECO:0000256" key="5">
    <source>
        <dbReference type="RuleBase" id="RU362057"/>
    </source>
</evidence>
<evidence type="ECO:0000256" key="3">
    <source>
        <dbReference type="ARBA" id="ARBA00022679"/>
    </source>
</evidence>
<evidence type="ECO:0000256" key="2">
    <source>
        <dbReference type="ARBA" id="ARBA00022676"/>
    </source>
</evidence>
<dbReference type="FunFam" id="3.40.50.2000:FF:000056">
    <property type="entry name" value="Glycosyltransferase"/>
    <property type="match status" value="1"/>
</dbReference>
<dbReference type="Gene3D" id="3.40.50.2000">
    <property type="entry name" value="Glycogen Phosphorylase B"/>
    <property type="match status" value="2"/>
</dbReference>
<proteinExistence type="evidence at transcript level"/>
<evidence type="ECO:0000256" key="1">
    <source>
        <dbReference type="ARBA" id="ARBA00009995"/>
    </source>
</evidence>
<accession>A0A023SFS7</accession>
<dbReference type="Pfam" id="PF00201">
    <property type="entry name" value="UDPGT"/>
    <property type="match status" value="1"/>
</dbReference>
<dbReference type="AlphaFoldDB" id="A0A023SFS7"/>
<dbReference type="InterPro" id="IPR050481">
    <property type="entry name" value="UDP-glycosyltransf_plant"/>
</dbReference>
<gene>
    <name evidence="6" type="primary">CAGT1</name>
</gene>
<dbReference type="InterPro" id="IPR002213">
    <property type="entry name" value="UDP_glucos_trans"/>
</dbReference>